<dbReference type="EMBL" id="QFRI01000002">
    <property type="protein sequence ID" value="PWH82362.1"/>
    <property type="molecule type" value="Genomic_DNA"/>
</dbReference>
<keyword evidence="2" id="KW-1185">Reference proteome</keyword>
<reference evidence="2" key="3">
    <citation type="submission" date="2018-05" db="EMBL/GenBank/DDBJ databases">
        <authorList>
            <person name="Lu D."/>
        </authorList>
    </citation>
    <scope>NUCLEOTIDE SEQUENCE [LARGE SCALE GENOMIC DNA]</scope>
    <source>
        <strain evidence="2">ZY111</strain>
    </source>
</reference>
<name>A0A2U2X3K7_9FLAO</name>
<dbReference type="RefSeq" id="WP_109352729.1">
    <property type="nucleotide sequence ID" value="NZ_QFRI01000002.1"/>
</dbReference>
<reference evidence="1 2" key="1">
    <citation type="submission" date="2018-05" db="EMBL/GenBank/DDBJ databases">
        <title>Algibacter marinivivus sp. nov., isolated from sample around a algae.</title>
        <authorList>
            <person name="Zhong X."/>
        </authorList>
    </citation>
    <scope>NUCLEOTIDE SEQUENCE [LARGE SCALE GENOMIC DNA]</scope>
    <source>
        <strain evidence="1 2">ZY111</strain>
    </source>
</reference>
<organism evidence="1 2">
    <name type="scientific">Algibacter marinivivus</name>
    <dbReference type="NCBI Taxonomy" id="2100723"/>
    <lineage>
        <taxon>Bacteria</taxon>
        <taxon>Pseudomonadati</taxon>
        <taxon>Bacteroidota</taxon>
        <taxon>Flavobacteriia</taxon>
        <taxon>Flavobacteriales</taxon>
        <taxon>Flavobacteriaceae</taxon>
        <taxon>Algibacter</taxon>
    </lineage>
</organism>
<dbReference type="Proteomes" id="UP000245375">
    <property type="component" value="Unassembled WGS sequence"/>
</dbReference>
<comment type="caution">
    <text evidence="1">The sequence shown here is derived from an EMBL/GenBank/DDBJ whole genome shotgun (WGS) entry which is preliminary data.</text>
</comment>
<sequence>MIKNVLRYSLVFIIIFISTSCIQKLKEAAENISGSSKQPESISASNFSTVTVSEQYELSVPKYMKNMPNLHDEASLEYANIFKETYTVVIEENKQNFIDTFKEFDEYNDELSPIENYKIIQKQMFREAIEDVKIEDYGLTSINSLPARQFKMSGIVDGLDFFYLIGFVSGKENIYMIMNWTLGDRRMKYENTFEYINSSFNEL</sequence>
<protein>
    <recommendedName>
        <fullName evidence="3">Lipoprotein</fullName>
    </recommendedName>
</protein>
<dbReference type="AlphaFoldDB" id="A0A2U2X3K7"/>
<accession>A0A2U2X3K7</accession>
<dbReference type="PROSITE" id="PS51257">
    <property type="entry name" value="PROKAR_LIPOPROTEIN"/>
    <property type="match status" value="1"/>
</dbReference>
<proteinExistence type="predicted"/>
<evidence type="ECO:0000313" key="1">
    <source>
        <dbReference type="EMBL" id="PWH82362.1"/>
    </source>
</evidence>
<evidence type="ECO:0000313" key="2">
    <source>
        <dbReference type="Proteomes" id="UP000245375"/>
    </source>
</evidence>
<gene>
    <name evidence="1" type="ORF">DIS18_08900</name>
</gene>
<reference evidence="2" key="2">
    <citation type="submission" date="2018-05" db="EMBL/GenBank/DDBJ databases">
        <title>Algibacter marinivivus sp. nov., isolated from sample around a algae.</title>
        <authorList>
            <person name="Lu D."/>
        </authorList>
    </citation>
    <scope>NUCLEOTIDE SEQUENCE [LARGE SCALE GENOMIC DNA]</scope>
    <source>
        <strain evidence="2">ZY111</strain>
    </source>
</reference>
<evidence type="ECO:0008006" key="3">
    <source>
        <dbReference type="Google" id="ProtNLM"/>
    </source>
</evidence>
<dbReference type="OrthoDB" id="1151021at2"/>